<evidence type="ECO:0000313" key="3">
    <source>
        <dbReference type="Proteomes" id="UP000278351"/>
    </source>
</evidence>
<dbReference type="AlphaFoldDB" id="A0A3N4PLM7"/>
<organism evidence="2 3">
    <name type="scientific">Chitinophaga lutea</name>
    <dbReference type="NCBI Taxonomy" id="2488634"/>
    <lineage>
        <taxon>Bacteria</taxon>
        <taxon>Pseudomonadati</taxon>
        <taxon>Bacteroidota</taxon>
        <taxon>Chitinophagia</taxon>
        <taxon>Chitinophagales</taxon>
        <taxon>Chitinophagaceae</taxon>
        <taxon>Chitinophaga</taxon>
    </lineage>
</organism>
<evidence type="ECO:0000256" key="1">
    <source>
        <dbReference type="SAM" id="MobiDB-lite"/>
    </source>
</evidence>
<comment type="caution">
    <text evidence="2">The sequence shown here is derived from an EMBL/GenBank/DDBJ whole genome shotgun (WGS) entry which is preliminary data.</text>
</comment>
<protein>
    <recommendedName>
        <fullName evidence="4">Peptidase</fullName>
    </recommendedName>
</protein>
<feature type="region of interest" description="Disordered" evidence="1">
    <location>
        <begin position="72"/>
        <end position="91"/>
    </location>
</feature>
<dbReference type="InterPro" id="IPR032676">
    <property type="entry name" value="YkuD_2"/>
</dbReference>
<name>A0A3N4PLM7_9BACT</name>
<reference evidence="2 3" key="1">
    <citation type="submission" date="2018-11" db="EMBL/GenBank/DDBJ databases">
        <title>Chitinophaga lutea sp.nov., isolate from arsenic contaminated soil.</title>
        <authorList>
            <person name="Zong Y."/>
        </authorList>
    </citation>
    <scope>NUCLEOTIDE SEQUENCE [LARGE SCALE GENOMIC DNA]</scope>
    <source>
        <strain evidence="2 3">ZY74</strain>
    </source>
</reference>
<accession>A0A3N4PLM7</accession>
<proteinExistence type="predicted"/>
<dbReference type="PANTHER" id="PTHR38477:SF1">
    <property type="entry name" value="MUREIN L,D-TRANSPEPTIDASE CATALYTIC DOMAIN FAMILY PROTEIN"/>
    <property type="match status" value="1"/>
</dbReference>
<gene>
    <name evidence="2" type="ORF">EGT74_15540</name>
</gene>
<sequence>MIGGVTSSRPVAGRVMKRLFNAAGARVWDHRSRRPAKVVYGKKKYSHLYSMHIRTAILISIVCLACNDKKPGARKEPRSGPPAVTAPPPLNETRLRKKAVELKRFAATGRYNTRYACFIDFSVFSGRRRFVLYDLQRDSIISRSLVAHGQGPDFRTEAVAFSNEPGSRCSSPGKYAIGAKYSGRFGTAYKLHGLDASNNQAYKRFVVLHGHDCVPSVEVSHGICRSDGCPTLNPAYFSTIQPYLDRSARPMLLWIYR</sequence>
<keyword evidence="3" id="KW-1185">Reference proteome</keyword>
<dbReference type="PANTHER" id="PTHR38477">
    <property type="entry name" value="HYPOTHETICAL EXPORTED PROTEIN"/>
    <property type="match status" value="1"/>
</dbReference>
<evidence type="ECO:0000313" key="2">
    <source>
        <dbReference type="EMBL" id="RPE08458.1"/>
    </source>
</evidence>
<dbReference type="Proteomes" id="UP000278351">
    <property type="component" value="Unassembled WGS sequence"/>
</dbReference>
<dbReference type="EMBL" id="RPDH01000002">
    <property type="protein sequence ID" value="RPE08458.1"/>
    <property type="molecule type" value="Genomic_DNA"/>
</dbReference>
<dbReference type="Pfam" id="PF13645">
    <property type="entry name" value="YkuD_2"/>
    <property type="match status" value="1"/>
</dbReference>
<evidence type="ECO:0008006" key="4">
    <source>
        <dbReference type="Google" id="ProtNLM"/>
    </source>
</evidence>